<organism evidence="1 2">
    <name type="scientific">Haemophilus parahaemolyticus</name>
    <dbReference type="NCBI Taxonomy" id="735"/>
    <lineage>
        <taxon>Bacteria</taxon>
        <taxon>Pseudomonadati</taxon>
        <taxon>Pseudomonadota</taxon>
        <taxon>Gammaproteobacteria</taxon>
        <taxon>Pasteurellales</taxon>
        <taxon>Pasteurellaceae</taxon>
        <taxon>Haemophilus</taxon>
    </lineage>
</organism>
<dbReference type="AlphaFoldDB" id="A0A369ZJD6"/>
<evidence type="ECO:0000313" key="2">
    <source>
        <dbReference type="Proteomes" id="UP000253999"/>
    </source>
</evidence>
<sequence length="63" mass="7583">MKYTLLKSKVDNFILLLDEGLFDVNSYSEIEKELLEISFLYREEDKIEKNSGNILFFLYIYSF</sequence>
<protein>
    <submittedName>
        <fullName evidence="1">Uncharacterized protein</fullName>
    </submittedName>
</protein>
<proteinExistence type="predicted"/>
<reference evidence="1 2" key="1">
    <citation type="submission" date="2018-05" db="EMBL/GenBank/DDBJ databases">
        <title>Draft Genome Sequences for a Diverse set of 7 Haemophilus Species.</title>
        <authorList>
            <person name="Nichols M."/>
            <person name="Topaz N."/>
            <person name="Wang X."/>
            <person name="Wang X."/>
            <person name="Boxrud D."/>
        </authorList>
    </citation>
    <scope>NUCLEOTIDE SEQUENCE [LARGE SCALE GENOMIC DNA]</scope>
    <source>
        <strain evidence="1 2">C2010039593</strain>
    </source>
</reference>
<accession>A0A369ZJD6</accession>
<gene>
    <name evidence="1" type="ORF">DPV98_06440</name>
</gene>
<dbReference type="Proteomes" id="UP000253999">
    <property type="component" value="Unassembled WGS sequence"/>
</dbReference>
<evidence type="ECO:0000313" key="1">
    <source>
        <dbReference type="EMBL" id="RDF03871.1"/>
    </source>
</evidence>
<comment type="caution">
    <text evidence="1">The sequence shown here is derived from an EMBL/GenBank/DDBJ whole genome shotgun (WGS) entry which is preliminary data.</text>
</comment>
<dbReference type="EMBL" id="QEQD01000006">
    <property type="protein sequence ID" value="RDF03871.1"/>
    <property type="molecule type" value="Genomic_DNA"/>
</dbReference>
<name>A0A369ZJD6_HAEPH</name>
<dbReference type="RefSeq" id="WP_111313115.1">
    <property type="nucleotide sequence ID" value="NZ_QEQD01000006.1"/>
</dbReference>